<comment type="caution">
    <text evidence="2">The sequence shown here is derived from an EMBL/GenBank/DDBJ whole genome shotgun (WGS) entry which is preliminary data.</text>
</comment>
<evidence type="ECO:0000256" key="1">
    <source>
        <dbReference type="SAM" id="SignalP"/>
    </source>
</evidence>
<reference evidence="2" key="1">
    <citation type="journal article" date="2023" name="Mol. Phylogenet. Evol.">
        <title>Genome-scale phylogeny and comparative genomics of the fungal order Sordariales.</title>
        <authorList>
            <person name="Hensen N."/>
            <person name="Bonometti L."/>
            <person name="Westerberg I."/>
            <person name="Brannstrom I.O."/>
            <person name="Guillou S."/>
            <person name="Cros-Aarteil S."/>
            <person name="Calhoun S."/>
            <person name="Haridas S."/>
            <person name="Kuo A."/>
            <person name="Mondo S."/>
            <person name="Pangilinan J."/>
            <person name="Riley R."/>
            <person name="LaButti K."/>
            <person name="Andreopoulos B."/>
            <person name="Lipzen A."/>
            <person name="Chen C."/>
            <person name="Yan M."/>
            <person name="Daum C."/>
            <person name="Ng V."/>
            <person name="Clum A."/>
            <person name="Steindorff A."/>
            <person name="Ohm R.A."/>
            <person name="Martin F."/>
            <person name="Silar P."/>
            <person name="Natvig D.O."/>
            <person name="Lalanne C."/>
            <person name="Gautier V."/>
            <person name="Ament-Velasquez S.L."/>
            <person name="Kruys A."/>
            <person name="Hutchinson M.I."/>
            <person name="Powell A.J."/>
            <person name="Barry K."/>
            <person name="Miller A.N."/>
            <person name="Grigoriev I.V."/>
            <person name="Debuchy R."/>
            <person name="Gladieux P."/>
            <person name="Hiltunen Thoren M."/>
            <person name="Johannesson H."/>
        </authorList>
    </citation>
    <scope>NUCLEOTIDE SEQUENCE</scope>
    <source>
        <strain evidence="2">FGSC 1904</strain>
    </source>
</reference>
<feature type="signal peptide" evidence="1">
    <location>
        <begin position="1"/>
        <end position="25"/>
    </location>
</feature>
<evidence type="ECO:0000313" key="3">
    <source>
        <dbReference type="Proteomes" id="UP001281003"/>
    </source>
</evidence>
<accession>A0AAE0P325</accession>
<dbReference type="AlphaFoldDB" id="A0AAE0P325"/>
<name>A0AAE0P325_SORBR</name>
<reference evidence="2" key="2">
    <citation type="submission" date="2023-07" db="EMBL/GenBank/DDBJ databases">
        <authorList>
            <consortium name="Lawrence Berkeley National Laboratory"/>
            <person name="Haridas S."/>
            <person name="Hensen N."/>
            <person name="Bonometti L."/>
            <person name="Westerberg I."/>
            <person name="Brannstrom I.O."/>
            <person name="Guillou S."/>
            <person name="Cros-Aarteil S."/>
            <person name="Calhoun S."/>
            <person name="Kuo A."/>
            <person name="Mondo S."/>
            <person name="Pangilinan J."/>
            <person name="Riley R."/>
            <person name="LaButti K."/>
            <person name="Andreopoulos B."/>
            <person name="Lipzen A."/>
            <person name="Chen C."/>
            <person name="Yanf M."/>
            <person name="Daum C."/>
            <person name="Ng V."/>
            <person name="Clum A."/>
            <person name="Steindorff A."/>
            <person name="Ohm R."/>
            <person name="Martin F."/>
            <person name="Silar P."/>
            <person name="Natvig D."/>
            <person name="Lalanne C."/>
            <person name="Gautier V."/>
            <person name="Ament-velasquez S.L."/>
            <person name="Kruys A."/>
            <person name="Hutchinson M.I."/>
            <person name="Powell A.J."/>
            <person name="Barry K."/>
            <person name="Miller A.N."/>
            <person name="Grigoriev I.V."/>
            <person name="Debuchy R."/>
            <person name="Gladieux P."/>
            <person name="Thoren M.H."/>
            <person name="Johannesson H."/>
        </authorList>
    </citation>
    <scope>NUCLEOTIDE SEQUENCE</scope>
    <source>
        <strain evidence="2">FGSC 1904</strain>
    </source>
</reference>
<sequence length="180" mass="20896">MLVVRRVAALCTITAQLLWWDAFCARRLESKWEWLQFLTERKLQITVKSYRYASCNLNVFLLGRRPDSFSSTLHFALGTSILLKPYFLIPSTIRLHLASDGAHLNRACFKRRELVSSRACIKRVESITATYHVLSRHVRTPCFRRRQRPSTRLRPQAHRPSGITMFCGRSIETLSSSSRL</sequence>
<protein>
    <recommendedName>
        <fullName evidence="4">Secreted protein</fullName>
    </recommendedName>
</protein>
<proteinExistence type="predicted"/>
<feature type="chain" id="PRO_5042025925" description="Secreted protein" evidence="1">
    <location>
        <begin position="26"/>
        <end position="180"/>
    </location>
</feature>
<gene>
    <name evidence="2" type="ORF">B0T20DRAFT_58899</name>
</gene>
<keyword evidence="1" id="KW-0732">Signal</keyword>
<dbReference type="Proteomes" id="UP001281003">
    <property type="component" value="Unassembled WGS sequence"/>
</dbReference>
<dbReference type="EMBL" id="JAUTDP010000011">
    <property type="protein sequence ID" value="KAK3392553.1"/>
    <property type="molecule type" value="Genomic_DNA"/>
</dbReference>
<evidence type="ECO:0000313" key="2">
    <source>
        <dbReference type="EMBL" id="KAK3392553.1"/>
    </source>
</evidence>
<keyword evidence="3" id="KW-1185">Reference proteome</keyword>
<evidence type="ECO:0008006" key="4">
    <source>
        <dbReference type="Google" id="ProtNLM"/>
    </source>
</evidence>
<organism evidence="2 3">
    <name type="scientific">Sordaria brevicollis</name>
    <dbReference type="NCBI Taxonomy" id="83679"/>
    <lineage>
        <taxon>Eukaryota</taxon>
        <taxon>Fungi</taxon>
        <taxon>Dikarya</taxon>
        <taxon>Ascomycota</taxon>
        <taxon>Pezizomycotina</taxon>
        <taxon>Sordariomycetes</taxon>
        <taxon>Sordariomycetidae</taxon>
        <taxon>Sordariales</taxon>
        <taxon>Sordariaceae</taxon>
        <taxon>Sordaria</taxon>
    </lineage>
</organism>